<dbReference type="GO" id="GO:0016747">
    <property type="term" value="F:acyltransferase activity, transferring groups other than amino-acyl groups"/>
    <property type="evidence" value="ECO:0007669"/>
    <property type="project" value="InterPro"/>
</dbReference>
<feature type="transmembrane region" description="Helical" evidence="1">
    <location>
        <begin position="243"/>
        <end position="262"/>
    </location>
</feature>
<dbReference type="RefSeq" id="WP_164350527.1">
    <property type="nucleotide sequence ID" value="NZ_JAAGLQ010000742.1"/>
</dbReference>
<protein>
    <submittedName>
        <fullName evidence="3">Acyltransferase</fullName>
    </submittedName>
</protein>
<evidence type="ECO:0000313" key="4">
    <source>
        <dbReference type="Proteomes" id="UP000471293"/>
    </source>
</evidence>
<dbReference type="InterPro" id="IPR002656">
    <property type="entry name" value="Acyl_transf_3_dom"/>
</dbReference>
<dbReference type="Pfam" id="PF01757">
    <property type="entry name" value="Acyl_transf_3"/>
    <property type="match status" value="1"/>
</dbReference>
<feature type="transmembrane region" description="Helical" evidence="1">
    <location>
        <begin position="84"/>
        <end position="104"/>
    </location>
</feature>
<feature type="domain" description="Acyltransferase 3" evidence="2">
    <location>
        <begin position="23"/>
        <end position="341"/>
    </location>
</feature>
<dbReference type="Proteomes" id="UP000471293">
    <property type="component" value="Unassembled WGS sequence"/>
</dbReference>
<sequence>MAGTHRRTAPAPASPAGTTVRDRWFDVLRACALVRVVAYHTFAWPWLGYVFPAMGVMFALAGSLMARSLERPALTVLGGRLRRLLVPVWAFALVLGAAMLAHGWRPGWDALYWVLPVGDPPGNAWGEQAWAVLWYLRTYLWFVLLSPPLLRIFRLAPLPVLALSLVPVVVLETVTGVPDGRPGAALSDLSVFLFCWLLGFAHRDGVLDRLPTPRAVAAALPLMAAGAWWALRHPADGSVDLDDVPLAQALWSAGFVLLLLRLRPRRGVLARHPVADRVVGVFNARAVTVYLWHEVALMASVPLIDLLWRVEVLERSGVLDSLWAQFAVAWVLIGVAVLCLGWVEDVAARRGARLLP</sequence>
<comment type="caution">
    <text evidence="3">The sequence shown here is derived from an EMBL/GenBank/DDBJ whole genome shotgun (WGS) entry which is preliminary data.</text>
</comment>
<gene>
    <name evidence="3" type="ORF">G3I29_35440</name>
</gene>
<feature type="transmembrane region" description="Helical" evidence="1">
    <location>
        <begin position="124"/>
        <end position="145"/>
    </location>
</feature>
<feature type="transmembrane region" description="Helical" evidence="1">
    <location>
        <begin position="322"/>
        <end position="343"/>
    </location>
</feature>
<name>A0A6N9UA59_STRHA</name>
<feature type="transmembrane region" description="Helical" evidence="1">
    <location>
        <begin position="152"/>
        <end position="171"/>
    </location>
</feature>
<feature type="transmembrane region" description="Helical" evidence="1">
    <location>
        <begin position="43"/>
        <end position="64"/>
    </location>
</feature>
<evidence type="ECO:0000313" key="3">
    <source>
        <dbReference type="EMBL" id="NEA20644.1"/>
    </source>
</evidence>
<dbReference type="EMBL" id="JAAGLQ010000742">
    <property type="protein sequence ID" value="NEA20644.1"/>
    <property type="molecule type" value="Genomic_DNA"/>
</dbReference>
<keyword evidence="3" id="KW-0012">Acyltransferase</keyword>
<accession>A0A6N9UA59</accession>
<organism evidence="3 4">
    <name type="scientific">Streptomyces halstedii</name>
    <dbReference type="NCBI Taxonomy" id="1944"/>
    <lineage>
        <taxon>Bacteria</taxon>
        <taxon>Bacillati</taxon>
        <taxon>Actinomycetota</taxon>
        <taxon>Actinomycetes</taxon>
        <taxon>Kitasatosporales</taxon>
        <taxon>Streptomycetaceae</taxon>
        <taxon>Streptomyces</taxon>
    </lineage>
</organism>
<feature type="transmembrane region" description="Helical" evidence="1">
    <location>
        <begin position="183"/>
        <end position="201"/>
    </location>
</feature>
<keyword evidence="3" id="KW-0808">Transferase</keyword>
<keyword evidence="1" id="KW-0472">Membrane</keyword>
<reference evidence="3 4" key="1">
    <citation type="submission" date="2020-01" db="EMBL/GenBank/DDBJ databases">
        <title>Insect and environment-associated Actinomycetes.</title>
        <authorList>
            <person name="Currrie C."/>
            <person name="Chevrette M."/>
            <person name="Carlson C."/>
            <person name="Stubbendieck R."/>
            <person name="Wendt-Pienkowski E."/>
        </authorList>
    </citation>
    <scope>NUCLEOTIDE SEQUENCE [LARGE SCALE GENOMIC DNA]</scope>
    <source>
        <strain evidence="3 4">SID11342</strain>
    </source>
</reference>
<evidence type="ECO:0000256" key="1">
    <source>
        <dbReference type="SAM" id="Phobius"/>
    </source>
</evidence>
<proteinExistence type="predicted"/>
<dbReference type="AlphaFoldDB" id="A0A6N9UA59"/>
<keyword evidence="1" id="KW-0812">Transmembrane</keyword>
<keyword evidence="1" id="KW-1133">Transmembrane helix</keyword>
<feature type="transmembrane region" description="Helical" evidence="1">
    <location>
        <begin position="213"/>
        <end position="231"/>
    </location>
</feature>
<evidence type="ECO:0000259" key="2">
    <source>
        <dbReference type="Pfam" id="PF01757"/>
    </source>
</evidence>